<keyword evidence="2" id="KW-0472">Membrane</keyword>
<evidence type="ECO:0000256" key="2">
    <source>
        <dbReference type="SAM" id="Phobius"/>
    </source>
</evidence>
<organism evidence="3 4">
    <name type="scientific">Janibacter terrae</name>
    <dbReference type="NCBI Taxonomy" id="103817"/>
    <lineage>
        <taxon>Bacteria</taxon>
        <taxon>Bacillati</taxon>
        <taxon>Actinomycetota</taxon>
        <taxon>Actinomycetes</taxon>
        <taxon>Micrococcales</taxon>
        <taxon>Intrasporangiaceae</taxon>
        <taxon>Janibacter</taxon>
    </lineage>
</organism>
<evidence type="ECO:0000313" key="4">
    <source>
        <dbReference type="Proteomes" id="UP001381003"/>
    </source>
</evidence>
<evidence type="ECO:0000256" key="1">
    <source>
        <dbReference type="SAM" id="MobiDB-lite"/>
    </source>
</evidence>
<accession>A0ABZ2FD34</accession>
<keyword evidence="2" id="KW-1133">Transmembrane helix</keyword>
<protein>
    <submittedName>
        <fullName evidence="3">DUF4191 domain-containing protein</fullName>
    </submittedName>
</protein>
<feature type="region of interest" description="Disordered" evidence="1">
    <location>
        <begin position="218"/>
        <end position="240"/>
    </location>
</feature>
<dbReference type="Proteomes" id="UP001381003">
    <property type="component" value="Chromosome"/>
</dbReference>
<dbReference type="InterPro" id="IPR025445">
    <property type="entry name" value="DUF4191"/>
</dbReference>
<feature type="transmembrane region" description="Helical" evidence="2">
    <location>
        <begin position="34"/>
        <end position="53"/>
    </location>
</feature>
<keyword evidence="2" id="KW-0812">Transmembrane</keyword>
<dbReference type="EMBL" id="CP104874">
    <property type="protein sequence ID" value="WWF05217.1"/>
    <property type="molecule type" value="Genomic_DNA"/>
</dbReference>
<reference evidence="3 4" key="1">
    <citation type="submission" date="2022-09" db="EMBL/GenBank/DDBJ databases">
        <title>Complete genome sequence of Janibacter terrae strain COS04-44, PCL-degrading bacteria isolated from oil spilled coast.</title>
        <authorList>
            <person name="Park H."/>
            <person name="Kim J.Y."/>
            <person name="An S.H."/>
            <person name="Lee C.M."/>
            <person name="Weon H.-Y."/>
        </authorList>
    </citation>
    <scope>NUCLEOTIDE SEQUENCE [LARGE SCALE GENOMIC DNA]</scope>
    <source>
        <strain evidence="3 4">COS04-44</strain>
    </source>
</reference>
<evidence type="ECO:0000313" key="3">
    <source>
        <dbReference type="EMBL" id="WWF05217.1"/>
    </source>
</evidence>
<feature type="transmembrane region" description="Helical" evidence="2">
    <location>
        <begin position="59"/>
        <end position="78"/>
    </location>
</feature>
<proteinExistence type="predicted"/>
<dbReference type="RefSeq" id="WP_338538258.1">
    <property type="nucleotide sequence ID" value="NZ_CP104874.1"/>
</dbReference>
<dbReference type="Pfam" id="PF13829">
    <property type="entry name" value="DUF4191"/>
    <property type="match status" value="1"/>
</dbReference>
<name>A0ABZ2FD34_9MICO</name>
<gene>
    <name evidence="3" type="ORF">N5P18_16425</name>
</gene>
<sequence length="240" mass="26308">MASKNEQPEKPKRENPFKRLRTVYTTIKQIDPQIGLWMLLAFVAVLAVGAVIGLVMGHVLASLLVALPFAALAAMIMMSRRGERAAFAQMEGQRGASIGGLSALRRGWYYDQEPVAADATKPSEINTAAVVFRALGRPGVVLLGEGPKHRVDRLFVKETKKINRVAPGVTVHTFRVGSGEGELAPRKIRMTLTKLRPELSKEEMAVVNKRLKSLPGLRQGVPAGVDPTRARMDRRALRGR</sequence>
<feature type="compositionally biased region" description="Basic and acidic residues" evidence="1">
    <location>
        <begin position="228"/>
        <end position="240"/>
    </location>
</feature>
<keyword evidence="4" id="KW-1185">Reference proteome</keyword>